<accession>A0A2P2NH13</accession>
<dbReference type="AlphaFoldDB" id="A0A2P2NH13"/>
<organism evidence="1">
    <name type="scientific">Rhizophora mucronata</name>
    <name type="common">Asiatic mangrove</name>
    <dbReference type="NCBI Taxonomy" id="61149"/>
    <lineage>
        <taxon>Eukaryota</taxon>
        <taxon>Viridiplantae</taxon>
        <taxon>Streptophyta</taxon>
        <taxon>Embryophyta</taxon>
        <taxon>Tracheophyta</taxon>
        <taxon>Spermatophyta</taxon>
        <taxon>Magnoliopsida</taxon>
        <taxon>eudicotyledons</taxon>
        <taxon>Gunneridae</taxon>
        <taxon>Pentapetalae</taxon>
        <taxon>rosids</taxon>
        <taxon>fabids</taxon>
        <taxon>Malpighiales</taxon>
        <taxon>Rhizophoraceae</taxon>
        <taxon>Rhizophora</taxon>
    </lineage>
</organism>
<protein>
    <submittedName>
        <fullName evidence="1">Uncharacterized protein MANES_01G261600</fullName>
    </submittedName>
</protein>
<proteinExistence type="predicted"/>
<sequence>MRNVSVPRQFPTLRPPEWHLVAVGSRNSTFQTLILSRAVSLSVYQPIPVKFQGPLGVLARSVLGVFGVTGGKVDDTRHRRRWLGNVVVGRKVKRGVVDWCGADYHHGAGRQGGGQGGNGNMATEVLV</sequence>
<reference evidence="1" key="1">
    <citation type="submission" date="2018-02" db="EMBL/GenBank/DDBJ databases">
        <title>Rhizophora mucronata_Transcriptome.</title>
        <authorList>
            <person name="Meera S.P."/>
            <person name="Sreeshan A."/>
            <person name="Augustine A."/>
        </authorList>
    </citation>
    <scope>NUCLEOTIDE SEQUENCE</scope>
    <source>
        <tissue evidence="1">Leaf</tissue>
    </source>
</reference>
<dbReference type="EMBL" id="GGEC01061249">
    <property type="protein sequence ID" value="MBX41733.1"/>
    <property type="molecule type" value="Transcribed_RNA"/>
</dbReference>
<evidence type="ECO:0000313" key="1">
    <source>
        <dbReference type="EMBL" id="MBX41733.1"/>
    </source>
</evidence>
<name>A0A2P2NH13_RHIMU</name>